<comment type="pathway">
    <text evidence="2">Protein modification; protein ubiquitination.</text>
</comment>
<dbReference type="PANTHER" id="PTHR15067">
    <property type="entry name" value="E3 UBIQUITIN-PROTEIN LIGASE RNF8"/>
    <property type="match status" value="1"/>
</dbReference>
<comment type="subcellular location">
    <subcellularLocation>
        <location evidence="1">Membrane</location>
        <topology evidence="1">Multi-pass membrane protein</topology>
    </subcellularLocation>
</comment>
<dbReference type="SMART" id="SM00184">
    <property type="entry name" value="RING"/>
    <property type="match status" value="1"/>
</dbReference>
<evidence type="ECO:0000256" key="9">
    <source>
        <dbReference type="ARBA" id="ARBA00023136"/>
    </source>
</evidence>
<feature type="compositionally biased region" description="Acidic residues" evidence="11">
    <location>
        <begin position="421"/>
        <end position="438"/>
    </location>
</feature>
<dbReference type="EMBL" id="GGYP01004407">
    <property type="protein sequence ID" value="MDE49178.1"/>
    <property type="molecule type" value="Transcribed_RNA"/>
</dbReference>
<evidence type="ECO:0000259" key="13">
    <source>
        <dbReference type="PROSITE" id="PS50089"/>
    </source>
</evidence>
<dbReference type="InterPro" id="IPR057992">
    <property type="entry name" value="TPR_SYVN1_N"/>
</dbReference>
<dbReference type="CDD" id="cd16455">
    <property type="entry name" value="RING-H2_AMFR"/>
    <property type="match status" value="1"/>
</dbReference>
<feature type="transmembrane region" description="Helical" evidence="12">
    <location>
        <begin position="116"/>
        <end position="138"/>
    </location>
</feature>
<dbReference type="Pfam" id="PF13639">
    <property type="entry name" value="zf-RING_2"/>
    <property type="match status" value="1"/>
</dbReference>
<dbReference type="GO" id="GO:0070936">
    <property type="term" value="P:protein K48-linked ubiquitination"/>
    <property type="evidence" value="ECO:0007669"/>
    <property type="project" value="TreeGrafter"/>
</dbReference>
<dbReference type="FunFam" id="3.30.40.10:FF:000259">
    <property type="entry name" value="E3 ubiquitin protein ligase RIN2"/>
    <property type="match status" value="1"/>
</dbReference>
<evidence type="ECO:0000256" key="11">
    <source>
        <dbReference type="SAM" id="MobiDB-lite"/>
    </source>
</evidence>
<accession>A0A6G1SFJ9</accession>
<feature type="transmembrane region" description="Helical" evidence="12">
    <location>
        <begin position="286"/>
        <end position="305"/>
    </location>
</feature>
<dbReference type="InterPro" id="IPR013083">
    <property type="entry name" value="Znf_RING/FYVE/PHD"/>
</dbReference>
<keyword evidence="9 12" id="KW-0472">Membrane</keyword>
<feature type="transmembrane region" description="Helical" evidence="12">
    <location>
        <begin position="311"/>
        <end position="332"/>
    </location>
</feature>
<reference evidence="14" key="1">
    <citation type="submission" date="2018-10" db="EMBL/GenBank/DDBJ databases">
        <title>Transcriptome assembly of Aceria tosichella (Wheat curl mite) Type 2.</title>
        <authorList>
            <person name="Scully E.D."/>
            <person name="Geib S.M."/>
            <person name="Palmer N.A."/>
            <person name="Gupta A.K."/>
            <person name="Sarath G."/>
            <person name="Tatineni S."/>
        </authorList>
    </citation>
    <scope>NUCLEOTIDE SEQUENCE</scope>
    <source>
        <strain evidence="14">LincolnNE</strain>
    </source>
</reference>
<dbReference type="GO" id="GO:0006511">
    <property type="term" value="P:ubiquitin-dependent protein catabolic process"/>
    <property type="evidence" value="ECO:0007669"/>
    <property type="project" value="TreeGrafter"/>
</dbReference>
<evidence type="ECO:0000256" key="8">
    <source>
        <dbReference type="ARBA" id="ARBA00022989"/>
    </source>
</evidence>
<protein>
    <submittedName>
        <fullName evidence="14">E3 ubiquitin-protein ligase AMFR</fullName>
    </submittedName>
</protein>
<evidence type="ECO:0000256" key="10">
    <source>
        <dbReference type="PROSITE-ProRule" id="PRU00175"/>
    </source>
</evidence>
<keyword evidence="5" id="KW-0479">Metal-binding</keyword>
<name>A0A6G1SFJ9_9ACAR</name>
<gene>
    <name evidence="14" type="primary">AMFR</name>
    <name evidence="14" type="ORF">g.1354</name>
</gene>
<keyword evidence="4 12" id="KW-0812">Transmembrane</keyword>
<dbReference type="GO" id="GO:0008270">
    <property type="term" value="F:zinc ion binding"/>
    <property type="evidence" value="ECO:0007669"/>
    <property type="project" value="UniProtKB-KW"/>
</dbReference>
<keyword evidence="6 10" id="KW-0863">Zinc-finger</keyword>
<dbReference type="GO" id="GO:0061630">
    <property type="term" value="F:ubiquitin protein ligase activity"/>
    <property type="evidence" value="ECO:0007669"/>
    <property type="project" value="TreeGrafter"/>
</dbReference>
<dbReference type="GO" id="GO:0005829">
    <property type="term" value="C:cytosol"/>
    <property type="evidence" value="ECO:0007669"/>
    <property type="project" value="TreeGrafter"/>
</dbReference>
<feature type="transmembrane region" description="Helical" evidence="12">
    <location>
        <begin position="218"/>
        <end position="238"/>
    </location>
</feature>
<evidence type="ECO:0000256" key="7">
    <source>
        <dbReference type="ARBA" id="ARBA00022833"/>
    </source>
</evidence>
<feature type="region of interest" description="Disordered" evidence="11">
    <location>
        <begin position="415"/>
        <end position="441"/>
    </location>
</feature>
<dbReference type="GO" id="GO:0000151">
    <property type="term" value="C:ubiquitin ligase complex"/>
    <property type="evidence" value="ECO:0007669"/>
    <property type="project" value="TreeGrafter"/>
</dbReference>
<proteinExistence type="predicted"/>
<evidence type="ECO:0000256" key="2">
    <source>
        <dbReference type="ARBA" id="ARBA00004906"/>
    </source>
</evidence>
<evidence type="ECO:0000256" key="6">
    <source>
        <dbReference type="ARBA" id="ARBA00022771"/>
    </source>
</evidence>
<evidence type="ECO:0000256" key="3">
    <source>
        <dbReference type="ARBA" id="ARBA00022679"/>
    </source>
</evidence>
<organism evidence="14">
    <name type="scientific">Aceria tosichella</name>
    <name type="common">wheat curl mite</name>
    <dbReference type="NCBI Taxonomy" id="561515"/>
    <lineage>
        <taxon>Eukaryota</taxon>
        <taxon>Metazoa</taxon>
        <taxon>Ecdysozoa</taxon>
        <taxon>Arthropoda</taxon>
        <taxon>Chelicerata</taxon>
        <taxon>Arachnida</taxon>
        <taxon>Acari</taxon>
        <taxon>Acariformes</taxon>
        <taxon>Trombidiformes</taxon>
        <taxon>Prostigmata</taxon>
        <taxon>Eupodina</taxon>
        <taxon>Eriophyoidea</taxon>
        <taxon>Eriophyidae</taxon>
        <taxon>Eriophyinae</taxon>
        <taxon>Aceriini</taxon>
        <taxon>Aceria</taxon>
    </lineage>
</organism>
<feature type="transmembrane region" description="Helical" evidence="12">
    <location>
        <begin position="244"/>
        <end position="274"/>
    </location>
</feature>
<dbReference type="AlphaFoldDB" id="A0A6G1SFJ9"/>
<dbReference type="SUPFAM" id="SSF57850">
    <property type="entry name" value="RING/U-box"/>
    <property type="match status" value="1"/>
</dbReference>
<sequence>MEQIFGSETTSAFLRAVTSSFNPFSFSETSSISSPNIFSNLTQATTTTTTATDPTSMLMHSSYIDPTRTPAFNLLGQQVSSFVLEPGSATAEELLRSSTNGARGTDFDAFYADKGYFFMANTLCCCILVAFEAIQYLVLGPLRASEQQHLRETFWDYLIQKSLFVFCIIDTKSKEERSAWAVWFTMLGSTLLLSKLCKDRFEYLASSPTTKRWPLIKISILMAFLLLDSLICIIEIPYRDLSTHALLILLADASYVLTFVISVITRFIVLTYGLGPNSVLENSASVSYFSELVFSMMLVSIELFHHAHLLIGSHASIMIRGTCLMKIHTLLMEIRRRYRRHKHYMVVVQLMDSNFVNATKEDIEKFNDECAICWDSMDSARILPCGHLFHNSCLRSWLEQDTSCPTCRTSFKGQQLQQQDELSDSTDDSSSESEDEFNETVRPHQRNHLFHFDSSRYTNHPLLNWLPTISIEGFI</sequence>
<dbReference type="Pfam" id="PF25563">
    <property type="entry name" value="TPR_SYVN1_N"/>
    <property type="match status" value="1"/>
</dbReference>
<keyword evidence="3" id="KW-0808">Transferase</keyword>
<dbReference type="GO" id="GO:0030968">
    <property type="term" value="P:endoplasmic reticulum unfolded protein response"/>
    <property type="evidence" value="ECO:0007669"/>
    <property type="project" value="TreeGrafter"/>
</dbReference>
<evidence type="ECO:0000256" key="4">
    <source>
        <dbReference type="ARBA" id="ARBA00022692"/>
    </source>
</evidence>
<keyword evidence="8 12" id="KW-1133">Transmembrane helix</keyword>
<evidence type="ECO:0000256" key="5">
    <source>
        <dbReference type="ARBA" id="ARBA00022723"/>
    </source>
</evidence>
<dbReference type="InterPro" id="IPR001841">
    <property type="entry name" value="Znf_RING"/>
</dbReference>
<keyword evidence="7" id="KW-0862">Zinc</keyword>
<dbReference type="Gene3D" id="3.30.40.10">
    <property type="entry name" value="Zinc/RING finger domain, C3HC4 (zinc finger)"/>
    <property type="match status" value="1"/>
</dbReference>
<dbReference type="PANTHER" id="PTHR15067:SF5">
    <property type="entry name" value="E3 UBIQUITIN-PROTEIN LIGASE AMFR"/>
    <property type="match status" value="1"/>
</dbReference>
<evidence type="ECO:0000256" key="12">
    <source>
        <dbReference type="SAM" id="Phobius"/>
    </source>
</evidence>
<dbReference type="PROSITE" id="PS50089">
    <property type="entry name" value="ZF_RING_2"/>
    <property type="match status" value="1"/>
</dbReference>
<evidence type="ECO:0000256" key="1">
    <source>
        <dbReference type="ARBA" id="ARBA00004141"/>
    </source>
</evidence>
<evidence type="ECO:0000313" key="14">
    <source>
        <dbReference type="EMBL" id="MDE49178.1"/>
    </source>
</evidence>
<dbReference type="GO" id="GO:0005783">
    <property type="term" value="C:endoplasmic reticulum"/>
    <property type="evidence" value="ECO:0007669"/>
    <property type="project" value="TreeGrafter"/>
</dbReference>
<feature type="transmembrane region" description="Helical" evidence="12">
    <location>
        <begin position="180"/>
        <end position="197"/>
    </location>
</feature>
<feature type="domain" description="RING-type" evidence="13">
    <location>
        <begin position="370"/>
        <end position="408"/>
    </location>
</feature>